<dbReference type="EnsemblPlants" id="TraesCS6A02G175600.1">
    <property type="protein sequence ID" value="TraesCS6A02G175600.1"/>
    <property type="gene ID" value="TraesCS6A02G175600"/>
</dbReference>
<dbReference type="Gramene" id="TraesNOR6A03G03335330.1">
    <property type="protein sequence ID" value="TraesNOR6A03G03335330.1"/>
    <property type="gene ID" value="TraesNOR6A03G03335330"/>
</dbReference>
<dbReference type="Gramene" id="TraesSYM6A03G03244620.1">
    <property type="protein sequence ID" value="TraesSYM6A03G03244620.1"/>
    <property type="gene ID" value="TraesSYM6A03G03244620"/>
</dbReference>
<organism evidence="2">
    <name type="scientific">Triticum aestivum</name>
    <name type="common">Wheat</name>
    <dbReference type="NCBI Taxonomy" id="4565"/>
    <lineage>
        <taxon>Eukaryota</taxon>
        <taxon>Viridiplantae</taxon>
        <taxon>Streptophyta</taxon>
        <taxon>Embryophyta</taxon>
        <taxon>Tracheophyta</taxon>
        <taxon>Spermatophyta</taxon>
        <taxon>Magnoliopsida</taxon>
        <taxon>Liliopsida</taxon>
        <taxon>Poales</taxon>
        <taxon>Poaceae</taxon>
        <taxon>BOP clade</taxon>
        <taxon>Pooideae</taxon>
        <taxon>Triticodae</taxon>
        <taxon>Triticeae</taxon>
        <taxon>Triticinae</taxon>
        <taxon>Triticum</taxon>
    </lineage>
</organism>
<protein>
    <recommendedName>
        <fullName evidence="1">RNase H type-1 domain-containing protein</fullName>
    </recommendedName>
</protein>
<dbReference type="GO" id="GO:0004523">
    <property type="term" value="F:RNA-DNA hybrid ribonuclease activity"/>
    <property type="evidence" value="ECO:0007669"/>
    <property type="project" value="InterPro"/>
</dbReference>
<name>A0A3B6NPT2_WHEAT</name>
<dbReference type="Gramene" id="TraesLAC6A03G03258620.1">
    <property type="protein sequence ID" value="TraesLAC6A03G03258620.1"/>
    <property type="gene ID" value="TraesLAC6A03G03258620"/>
</dbReference>
<reference evidence="2" key="1">
    <citation type="submission" date="2018-08" db="EMBL/GenBank/DDBJ databases">
        <authorList>
            <person name="Rossello M."/>
        </authorList>
    </citation>
    <scope>NUCLEOTIDE SEQUENCE [LARGE SCALE GENOMIC DNA]</scope>
    <source>
        <strain evidence="2">cv. Chinese Spring</strain>
    </source>
</reference>
<dbReference type="InterPro" id="IPR002156">
    <property type="entry name" value="RNaseH_domain"/>
</dbReference>
<dbReference type="Gramene" id="TraesMAC6A03G03303260.1">
    <property type="protein sequence ID" value="TraesMAC6A03G03303260.1"/>
    <property type="gene ID" value="TraesMAC6A03G03303260"/>
</dbReference>
<dbReference type="Gramene" id="TraesJUL6A03G03329890.1">
    <property type="protein sequence ID" value="TraesJUL6A03G03329890.1"/>
    <property type="gene ID" value="TraesJUL6A03G03329890"/>
</dbReference>
<dbReference type="Gramene" id="TraesCS6A03G0434700.1">
    <property type="protein sequence ID" value="TraesCS6A03G0434700.1.CDS"/>
    <property type="gene ID" value="TraesCS6A03G0434700"/>
</dbReference>
<proteinExistence type="predicted"/>
<dbReference type="Gramene" id="TraesLDM6A03G03307160.1">
    <property type="protein sequence ID" value="TraesLDM6A03G03307160.1"/>
    <property type="gene ID" value="TraesLDM6A03G03307160"/>
</dbReference>
<dbReference type="Gramene" id="TraesCS6A02G175600.1">
    <property type="protein sequence ID" value="TraesCS6A02G175600.1"/>
    <property type="gene ID" value="TraesCS6A02G175600"/>
</dbReference>
<dbReference type="Pfam" id="PF13456">
    <property type="entry name" value="RVT_3"/>
    <property type="match status" value="1"/>
</dbReference>
<feature type="domain" description="RNase H type-1" evidence="1">
    <location>
        <begin position="1"/>
        <end position="58"/>
    </location>
</feature>
<sequence>METDCLEIVNLWNDRHNTRSIVAPILVEIGELTMSFDFLIQHVSRTANLPAHLCAKRACLLMVTESWLDLEPLFLVTSLLADDRRSSFV</sequence>
<dbReference type="OrthoDB" id="691445at2759"/>
<dbReference type="GO" id="GO:0003676">
    <property type="term" value="F:nucleic acid binding"/>
    <property type="evidence" value="ECO:0007669"/>
    <property type="project" value="InterPro"/>
</dbReference>
<evidence type="ECO:0000313" key="2">
    <source>
        <dbReference type="EnsemblPlants" id="TraesCS6A02G175600.1"/>
    </source>
</evidence>
<dbReference type="STRING" id="4565.A0A3B6NPT2"/>
<dbReference type="Gramene" id="TraesSTA6A03G03294300.1">
    <property type="protein sequence ID" value="TraesSTA6A03G03294300.1"/>
    <property type="gene ID" value="TraesSTA6A03G03294300"/>
</dbReference>
<reference evidence="2" key="2">
    <citation type="submission" date="2018-10" db="UniProtKB">
        <authorList>
            <consortium name="EnsemblPlants"/>
        </authorList>
    </citation>
    <scope>IDENTIFICATION</scope>
</reference>
<evidence type="ECO:0000259" key="1">
    <source>
        <dbReference type="Pfam" id="PF13456"/>
    </source>
</evidence>
<accession>A0A3B6NPT2</accession>
<dbReference type="AlphaFoldDB" id="A0A3B6NPT2"/>
<keyword evidence="3" id="KW-1185">Reference proteome</keyword>
<dbReference type="Proteomes" id="UP000019116">
    <property type="component" value="Chromosome 6A"/>
</dbReference>
<dbReference type="Gramene" id="TraesJAG6A03G03298060.1">
    <property type="protein sequence ID" value="TraesJAG6A03G03298060.1"/>
    <property type="gene ID" value="TraesJAG6A03G03298060"/>
</dbReference>
<evidence type="ECO:0000313" key="3">
    <source>
        <dbReference type="Proteomes" id="UP000019116"/>
    </source>
</evidence>
<dbReference type="Gramene" id="TraesARI6A03G03259260.1">
    <property type="protein sequence ID" value="TraesARI6A03G03259260.1"/>
    <property type="gene ID" value="TraesARI6A03G03259260"/>
</dbReference>